<sequence length="47" mass="5091">MSHSVRRDQAAAAEAFHCHTTTCLGFAGLVSTLCSLREGYQILLARP</sequence>
<proteinExistence type="predicted"/>
<keyword evidence="1" id="KW-0413">Isomerase</keyword>
<dbReference type="AlphaFoldDB" id="A0A7W8X026"/>
<evidence type="ECO:0000313" key="1">
    <source>
        <dbReference type="EMBL" id="MBB5512930.1"/>
    </source>
</evidence>
<comment type="caution">
    <text evidence="1">The sequence shown here is derived from an EMBL/GenBank/DDBJ whole genome shotgun (WGS) entry which is preliminary data.</text>
</comment>
<organism evidence="1 2">
    <name type="scientific">Neomicrococcus aestuarii</name>
    <dbReference type="NCBI Taxonomy" id="556325"/>
    <lineage>
        <taxon>Bacteria</taxon>
        <taxon>Bacillati</taxon>
        <taxon>Actinomycetota</taxon>
        <taxon>Actinomycetes</taxon>
        <taxon>Micrococcales</taxon>
        <taxon>Micrococcaceae</taxon>
        <taxon>Neomicrococcus</taxon>
    </lineage>
</organism>
<gene>
    <name evidence="1" type="ORF">HD598_001617</name>
</gene>
<evidence type="ECO:0000313" key="2">
    <source>
        <dbReference type="Proteomes" id="UP000580797"/>
    </source>
</evidence>
<dbReference type="EMBL" id="JACHDR010000001">
    <property type="protein sequence ID" value="MBB5512930.1"/>
    <property type="molecule type" value="Genomic_DNA"/>
</dbReference>
<accession>A0A7W8X026</accession>
<reference evidence="1 2" key="1">
    <citation type="submission" date="2020-08" db="EMBL/GenBank/DDBJ databases">
        <title>Sequencing the genomes of 1000 actinobacteria strains.</title>
        <authorList>
            <person name="Klenk H.-P."/>
        </authorList>
    </citation>
    <scope>NUCLEOTIDE SEQUENCE [LARGE SCALE GENOMIC DNA]</scope>
    <source>
        <strain evidence="1 2">DSM 105783</strain>
    </source>
</reference>
<dbReference type="GO" id="GO:0016853">
    <property type="term" value="F:isomerase activity"/>
    <property type="evidence" value="ECO:0007669"/>
    <property type="project" value="UniProtKB-KW"/>
</dbReference>
<dbReference type="Proteomes" id="UP000580797">
    <property type="component" value="Unassembled WGS sequence"/>
</dbReference>
<protein>
    <submittedName>
        <fullName evidence="1">1-deoxy-D-xylulose 5-phosphate reductoisomerase</fullName>
    </submittedName>
</protein>
<name>A0A7W8X026_9MICC</name>